<sequence length="250" mass="27384">MPLSMPDEVLLAIIAAARPTAAWLAGASTTCRRFASLCRDDSLWRMIAVDTLGQATVSALCTKSHKMLVRFVGTTRVHVNVVSLAASCRDGPVAARGAPYLQAERRLDSVATLDALSRAVCAIRMCPPHRSHVWVRQRGETKRHSPYRLIRAPLVSVVWASDRPWWATMFDRFRVDGTVQTRLAIDALGISNPSLIHDLCALLHVPRCVVNATSSDLGIPSPYTWYSVYDPNGASCFSLTHDDGCACPVE</sequence>
<dbReference type="KEGG" id="vg:16606174"/>
<proteinExistence type="predicted"/>
<dbReference type="EMBL" id="KC977571">
    <property type="protein sequence ID" value="AGO84387.1"/>
    <property type="molecule type" value="Genomic_DNA"/>
</dbReference>
<evidence type="ECO:0000259" key="1">
    <source>
        <dbReference type="Pfam" id="PF12937"/>
    </source>
</evidence>
<name>S4W1S7_9VIRU</name>
<feature type="domain" description="F-box" evidence="1">
    <location>
        <begin position="4"/>
        <end position="47"/>
    </location>
</feature>
<evidence type="ECO:0000313" key="3">
    <source>
        <dbReference type="Proteomes" id="UP000204584"/>
    </source>
</evidence>
<keyword evidence="3" id="KW-1185">Reference proteome</keyword>
<protein>
    <submittedName>
        <fullName evidence="2">F-box domain containing protein</fullName>
    </submittedName>
</protein>
<organism evidence="2 3">
    <name type="scientific">Pandoravirus salinus</name>
    <dbReference type="NCBI Taxonomy" id="1349410"/>
    <lineage>
        <taxon>Viruses</taxon>
        <taxon>Pandoravirus</taxon>
    </lineage>
</organism>
<dbReference type="InterPro" id="IPR036047">
    <property type="entry name" value="F-box-like_dom_sf"/>
</dbReference>
<gene>
    <name evidence="2" type="ORF">psal_cds_545</name>
</gene>
<dbReference type="InterPro" id="IPR001810">
    <property type="entry name" value="F-box_dom"/>
</dbReference>
<dbReference type="SUPFAM" id="SSF81383">
    <property type="entry name" value="F-box domain"/>
    <property type="match status" value="1"/>
</dbReference>
<evidence type="ECO:0000313" key="2">
    <source>
        <dbReference type="EMBL" id="AGO84387.1"/>
    </source>
</evidence>
<reference evidence="2 3" key="1">
    <citation type="journal article" date="2013" name="Science">
        <title>Pandoraviruses: amoeba viruses with genomes up to 2.5 Mb reaching that of parasitic eukaryotes.</title>
        <authorList>
            <person name="Philippe N."/>
            <person name="Legendre M."/>
            <person name="Doutre G."/>
            <person name="Coute Y."/>
            <person name="Poirot O."/>
            <person name="Lescot M."/>
            <person name="Arslan D."/>
            <person name="Seltzer V."/>
            <person name="Bertaux L."/>
            <person name="Bruley C."/>
            <person name="Garin J."/>
            <person name="Claverie J.M."/>
            <person name="Abergel C."/>
        </authorList>
    </citation>
    <scope>NUCLEOTIDE SEQUENCE [LARGE SCALE GENOMIC DNA]</scope>
</reference>
<dbReference type="RefSeq" id="YP_008437458.1">
    <property type="nucleotide sequence ID" value="NC_022098.1"/>
</dbReference>
<dbReference type="GeneID" id="16606174"/>
<dbReference type="Pfam" id="PF12937">
    <property type="entry name" value="F-box-like"/>
    <property type="match status" value="1"/>
</dbReference>
<dbReference type="Proteomes" id="UP000204584">
    <property type="component" value="Segment"/>
</dbReference>
<accession>S4W1S7</accession>
<dbReference type="Gene3D" id="1.20.1280.50">
    <property type="match status" value="1"/>
</dbReference>